<dbReference type="EMBL" id="LAJX01000086">
    <property type="protein sequence ID" value="KJV06804.1"/>
    <property type="molecule type" value="Genomic_DNA"/>
</dbReference>
<protein>
    <submittedName>
        <fullName evidence="1">Uncharacterized protein</fullName>
    </submittedName>
</protein>
<dbReference type="AlphaFoldDB" id="A0A0F3IML6"/>
<evidence type="ECO:0000313" key="2">
    <source>
        <dbReference type="Proteomes" id="UP000033684"/>
    </source>
</evidence>
<gene>
    <name evidence="1" type="ORF">VZ94_08835</name>
</gene>
<evidence type="ECO:0000313" key="1">
    <source>
        <dbReference type="EMBL" id="KJV06804.1"/>
    </source>
</evidence>
<sequence length="67" mass="7354">MQSGKELPGHWWYLYRSNALSKLIALAIKNNPDLQSAQAALAQAQETATAKKKSSLLPSFDAETYST</sequence>
<dbReference type="Proteomes" id="UP000033684">
    <property type="component" value="Unassembled WGS sequence"/>
</dbReference>
<keyword evidence="2" id="KW-1185">Reference proteome</keyword>
<feature type="non-terminal residue" evidence="1">
    <location>
        <position position="67"/>
    </location>
</feature>
<organism evidence="1 2">
    <name type="scientific">Methylocucumis oryzae</name>
    <dbReference type="NCBI Taxonomy" id="1632867"/>
    <lineage>
        <taxon>Bacteria</taxon>
        <taxon>Pseudomonadati</taxon>
        <taxon>Pseudomonadota</taxon>
        <taxon>Gammaproteobacteria</taxon>
        <taxon>Methylococcales</taxon>
        <taxon>Methylococcaceae</taxon>
        <taxon>Methylocucumis</taxon>
    </lineage>
</organism>
<proteinExistence type="predicted"/>
<name>A0A0F3IML6_9GAMM</name>
<dbReference type="SUPFAM" id="SSF56954">
    <property type="entry name" value="Outer membrane efflux proteins (OEP)"/>
    <property type="match status" value="1"/>
</dbReference>
<comment type="caution">
    <text evidence="1">The sequence shown here is derived from an EMBL/GenBank/DDBJ whole genome shotgun (WGS) entry which is preliminary data.</text>
</comment>
<dbReference type="GO" id="GO:0015562">
    <property type="term" value="F:efflux transmembrane transporter activity"/>
    <property type="evidence" value="ECO:0007669"/>
    <property type="project" value="InterPro"/>
</dbReference>
<dbReference type="Gene3D" id="1.20.1600.10">
    <property type="entry name" value="Outer membrane efflux proteins (OEP)"/>
    <property type="match status" value="1"/>
</dbReference>
<accession>A0A0F3IML6</accession>
<reference evidence="2" key="1">
    <citation type="submission" date="2015-03" db="EMBL/GenBank/DDBJ databases">
        <title>Draft genome sequence of a novel methanotroph (Sn10-6) isolated from flooded ricefield rhizosphere in India.</title>
        <authorList>
            <person name="Pandit P.S."/>
            <person name="Pore S.D."/>
            <person name="Arora P."/>
            <person name="Kapse N.G."/>
            <person name="Dhakephalkar P.K."/>
            <person name="Rahalkar M.C."/>
        </authorList>
    </citation>
    <scope>NUCLEOTIDE SEQUENCE [LARGE SCALE GENOMIC DNA]</scope>
    <source>
        <strain evidence="2">Sn10-6</strain>
    </source>
</reference>
<reference evidence="1 2" key="2">
    <citation type="journal article" date="2016" name="Microb. Ecol.">
        <title>Genome Characteristics of a Novel Type I Methanotroph (Sn10-6) Isolated from a Flooded Indian Rice Field.</title>
        <authorList>
            <person name="Rahalkar M.C."/>
            <person name="Pandit P.S."/>
            <person name="Dhakephalkar P.K."/>
            <person name="Pore S."/>
            <person name="Arora P."/>
            <person name="Kapse N."/>
        </authorList>
    </citation>
    <scope>NUCLEOTIDE SEQUENCE [LARGE SCALE GENOMIC DNA]</scope>
    <source>
        <strain evidence="1 2">Sn10-6</strain>
    </source>
</reference>